<dbReference type="Gene3D" id="3.30.70.270">
    <property type="match status" value="1"/>
</dbReference>
<dbReference type="Gene3D" id="3.10.580.10">
    <property type="entry name" value="CBS-domain"/>
    <property type="match status" value="1"/>
</dbReference>
<feature type="domain" description="EAL" evidence="1">
    <location>
        <begin position="1"/>
        <end position="250"/>
    </location>
</feature>
<dbReference type="SMART" id="SM00052">
    <property type="entry name" value="EAL"/>
    <property type="match status" value="1"/>
</dbReference>
<dbReference type="SMART" id="SM00267">
    <property type="entry name" value="GGDEF"/>
    <property type="match status" value="1"/>
</dbReference>
<dbReference type="Pfam" id="PF00563">
    <property type="entry name" value="EAL"/>
    <property type="match status" value="1"/>
</dbReference>
<dbReference type="PATRIC" id="fig|1304284.3.peg.708"/>
<dbReference type="InterPro" id="IPR000160">
    <property type="entry name" value="GGDEF_dom"/>
</dbReference>
<dbReference type="PROSITE" id="PS50887">
    <property type="entry name" value="GGDEF"/>
    <property type="match status" value="1"/>
</dbReference>
<dbReference type="CDD" id="cd01949">
    <property type="entry name" value="GGDEF"/>
    <property type="match status" value="1"/>
</dbReference>
<dbReference type="eggNOG" id="COG2200">
    <property type="taxonomic scope" value="Bacteria"/>
</dbReference>
<dbReference type="InterPro" id="IPR046342">
    <property type="entry name" value="CBS_dom_sf"/>
</dbReference>
<dbReference type="eggNOG" id="COG2199">
    <property type="taxonomic scope" value="Bacteria"/>
</dbReference>
<comment type="caution">
    <text evidence="3">The sequence shown here is derived from an EMBL/GenBank/DDBJ whole genome shotgun (WGS) entry which is preliminary data.</text>
</comment>
<evidence type="ECO:0000313" key="3">
    <source>
        <dbReference type="EMBL" id="EOD01180.1"/>
    </source>
</evidence>
<dbReference type="SUPFAM" id="SSF141868">
    <property type="entry name" value="EAL domain-like"/>
    <property type="match status" value="1"/>
</dbReference>
<dbReference type="InterPro" id="IPR029787">
    <property type="entry name" value="Nucleotide_cyclase"/>
</dbReference>
<dbReference type="GO" id="GO:0071111">
    <property type="term" value="F:cyclic-guanylate-specific phosphodiesterase activity"/>
    <property type="evidence" value="ECO:0007669"/>
    <property type="project" value="InterPro"/>
</dbReference>
<evidence type="ECO:0000259" key="2">
    <source>
        <dbReference type="PROSITE" id="PS50887"/>
    </source>
</evidence>
<dbReference type="PANTHER" id="PTHR33121">
    <property type="entry name" value="CYCLIC DI-GMP PHOSPHODIESTERASE PDEF"/>
    <property type="match status" value="1"/>
</dbReference>
<dbReference type="InterPro" id="IPR050706">
    <property type="entry name" value="Cyclic-di-GMP_PDE-like"/>
</dbReference>
<dbReference type="OrthoDB" id="9813903at2"/>
<dbReference type="InterPro" id="IPR001633">
    <property type="entry name" value="EAL_dom"/>
</dbReference>
<proteinExistence type="predicted"/>
<dbReference type="NCBIfam" id="TIGR00254">
    <property type="entry name" value="GGDEF"/>
    <property type="match status" value="1"/>
</dbReference>
<dbReference type="Proteomes" id="UP000013378">
    <property type="component" value="Unassembled WGS sequence"/>
</dbReference>
<evidence type="ECO:0000313" key="4">
    <source>
        <dbReference type="Proteomes" id="UP000013378"/>
    </source>
</evidence>
<dbReference type="STRING" id="1304284.L21TH_0719"/>
<name>R1CFU1_9FIRM</name>
<sequence length="586" mass="66556">MNLADEFESILKNRNVTSLFQPIVRLRDGEVLGYEALSRGPKDSPLYSPIKLLNIAHEQNRLWELEQLFRISAIEKASILKLDKLLFLNVDPDVINDDSFKKGFTMNFLEKHNLPPDSIIFEITERTAIKDYKKFNEILNYYTNQGYKIAIDDVGAGYSGLKTISKTKPNYLKIDMELIRDIDKDSFKQAIIKAFVDTAMSTNIKLIAEGIETKEELKTLINLGVYGGQGYLLKKPSENITDIPKEIKNLIINYNKITSNVFKYSANYHYIGTIMEEAKAFSPDTPCKVIKEYFDNSDVEGACLIENNKPVGLIMKNHLNSVLAKQYGFAVYSKRPVSLIMDDAPLVVDYYTPINIVSEAAMDRSNDKVYDNIIVTKGAKYSGIVSIRKLLLYTTTAEKNYARELNPLTSLPGNSIINRVLNDTISLNKPTCILYLDLDNFKAYNDVYGFDNGDKIIQLTAEIIKTQAKSMFPYNSFVGHVGGDDFVCLIDAPLKECELFCKNVISEFDEKILNFFNKKDRLNGYIKSEDRNGNVYVYNLTSVSIAVLYGLVNKFAAPSELAQYMSSIKKEAKKEKYSNYVIKEIY</sequence>
<protein>
    <submittedName>
        <fullName evidence="3">EAL domain/GGDEF domain protein</fullName>
    </submittedName>
</protein>
<dbReference type="PROSITE" id="PS50883">
    <property type="entry name" value="EAL"/>
    <property type="match status" value="1"/>
</dbReference>
<evidence type="ECO:0000259" key="1">
    <source>
        <dbReference type="PROSITE" id="PS50883"/>
    </source>
</evidence>
<keyword evidence="4" id="KW-1185">Reference proteome</keyword>
<dbReference type="PANTHER" id="PTHR33121:SF76">
    <property type="entry name" value="SIGNALING PROTEIN"/>
    <property type="match status" value="1"/>
</dbReference>
<dbReference type="AlphaFoldDB" id="R1CFU1"/>
<dbReference type="InterPro" id="IPR035919">
    <property type="entry name" value="EAL_sf"/>
</dbReference>
<dbReference type="SUPFAM" id="SSF54631">
    <property type="entry name" value="CBS-domain pair"/>
    <property type="match status" value="1"/>
</dbReference>
<dbReference type="SUPFAM" id="SSF55073">
    <property type="entry name" value="Nucleotide cyclase"/>
    <property type="match status" value="1"/>
</dbReference>
<gene>
    <name evidence="3" type="ORF">L21TH_0719</name>
</gene>
<dbReference type="InterPro" id="IPR043128">
    <property type="entry name" value="Rev_trsase/Diguanyl_cyclase"/>
</dbReference>
<feature type="domain" description="GGDEF" evidence="2">
    <location>
        <begin position="429"/>
        <end position="585"/>
    </location>
</feature>
<dbReference type="eggNOG" id="COG0517">
    <property type="taxonomic scope" value="Bacteria"/>
</dbReference>
<dbReference type="CDD" id="cd04598">
    <property type="entry name" value="CBS_pair_GGDEF_EAL"/>
    <property type="match status" value="1"/>
</dbReference>
<dbReference type="Gene3D" id="3.20.20.450">
    <property type="entry name" value="EAL domain"/>
    <property type="match status" value="1"/>
</dbReference>
<accession>R1CFU1</accession>
<dbReference type="Pfam" id="PF00990">
    <property type="entry name" value="GGDEF"/>
    <property type="match status" value="1"/>
</dbReference>
<dbReference type="EMBL" id="ARZA01000070">
    <property type="protein sequence ID" value="EOD01180.1"/>
    <property type="molecule type" value="Genomic_DNA"/>
</dbReference>
<reference evidence="3 4" key="1">
    <citation type="journal article" date="2015" name="Geomicrobiol. J.">
        <title>Caldisalinibacter kiritimatiensis gen. nov., sp. nov., a moderately thermohalophilic thiosulfate-reducing bacterium from a hypersaline microbial mat.</title>
        <authorList>
            <person name="Ben Hania W."/>
            <person name="Joseph M."/>
            <person name="Fiebig A."/>
            <person name="Bunk B."/>
            <person name="Klenk H.-P."/>
            <person name="Fardeau M.-L."/>
            <person name="Spring S."/>
        </authorList>
    </citation>
    <scope>NUCLEOTIDE SEQUENCE [LARGE SCALE GENOMIC DNA]</scope>
    <source>
        <strain evidence="3 4">L21-TH-D2</strain>
    </source>
</reference>
<dbReference type="CDD" id="cd01948">
    <property type="entry name" value="EAL"/>
    <property type="match status" value="1"/>
</dbReference>
<organism evidence="3 4">
    <name type="scientific">Caldisalinibacter kiritimatiensis</name>
    <dbReference type="NCBI Taxonomy" id="1304284"/>
    <lineage>
        <taxon>Bacteria</taxon>
        <taxon>Bacillati</taxon>
        <taxon>Bacillota</taxon>
        <taxon>Tissierellia</taxon>
        <taxon>Tissierellales</taxon>
        <taxon>Thermohalobacteraceae</taxon>
        <taxon>Caldisalinibacter</taxon>
    </lineage>
</organism>